<feature type="compositionally biased region" description="Low complexity" evidence="1">
    <location>
        <begin position="55"/>
        <end position="69"/>
    </location>
</feature>
<dbReference type="InterPro" id="IPR046341">
    <property type="entry name" value="SET_dom_sf"/>
</dbReference>
<dbReference type="EMBL" id="LSYV01000058">
    <property type="protein sequence ID" value="KXZ45173.1"/>
    <property type="molecule type" value="Genomic_DNA"/>
</dbReference>
<feature type="compositionally biased region" description="Acidic residues" evidence="1">
    <location>
        <begin position="350"/>
        <end position="373"/>
    </location>
</feature>
<dbReference type="OrthoDB" id="38008at2759"/>
<dbReference type="CDD" id="cd10527">
    <property type="entry name" value="SET_LSMT"/>
    <property type="match status" value="1"/>
</dbReference>
<dbReference type="InterPro" id="IPR050600">
    <property type="entry name" value="SETD3_SETD6_MTase"/>
</dbReference>
<feature type="region of interest" description="Disordered" evidence="1">
    <location>
        <begin position="318"/>
        <end position="374"/>
    </location>
</feature>
<proteinExistence type="predicted"/>
<feature type="compositionally biased region" description="Low complexity" evidence="1">
    <location>
        <begin position="472"/>
        <end position="491"/>
    </location>
</feature>
<name>A0A150G5X8_GONPE</name>
<feature type="compositionally biased region" description="Basic and acidic residues" evidence="1">
    <location>
        <begin position="9"/>
        <end position="18"/>
    </location>
</feature>
<dbReference type="Proteomes" id="UP000075714">
    <property type="component" value="Unassembled WGS sequence"/>
</dbReference>
<dbReference type="GO" id="GO:0016279">
    <property type="term" value="F:protein-lysine N-methyltransferase activity"/>
    <property type="evidence" value="ECO:0007669"/>
    <property type="project" value="TreeGrafter"/>
</dbReference>
<feature type="region of interest" description="Disordered" evidence="1">
    <location>
        <begin position="472"/>
        <end position="595"/>
    </location>
</feature>
<dbReference type="PANTHER" id="PTHR13271">
    <property type="entry name" value="UNCHARACTERIZED PUTATIVE METHYLTRANSFERASE"/>
    <property type="match status" value="1"/>
</dbReference>
<sequence length="631" mass="65888">MSTLAERPALTHDHRPRDAQPQPQPHSQSQSQSPHQEGQRGRRRSSHTIGDPNLPSATPRPAAFASSSASPTRLSAAVRNSTAGLPPAAAADVVAAYDMAADPQGRFVWTASGTRHVPRGGAKPAAARMSDAGAQAVGELIKDTPDYQILILAVLLLWARKYGSTAWQEYCAAVLPPHPELSCLLCYSPGELPALQLPHMVEEASRQHDWARWAHATWISSASGALRRLGLADDPEVTAWALAVRKPNRNAASGVVMLPRRPVAAGEPLTVDYGFNRSSLELMADYGFVTAANPCDGWVDLPGADKLPPLQPQRLQAAARVLQRRWRRQQQQPQPGGADGPAAGAREGQDLEDEGEGEEEGEEEGEDEDEDEREGVVFSLGDSEAETDATFSGRLSAAVSLLSPRFSSGTSPGGLNSPATQRIIGGLWHKLVRHAAEQLPTTLEHDRQLLYDIESGRVSGFDAGPLLLLDPAAPRVRQPPGGARAPATGAAGDEGGQQQHGAPGASAAPVDGVMEAAASGGAAGGWEQATVASSAQAANGGDGSGEAGEVSPAGDRPACDVYASDPSAGLQPGEGGPAPPPAAADAASAAPAPHCRSGRRVGRLYAAVRARMEHKELLAMAEELLLQYGSN</sequence>
<feature type="compositionally biased region" description="Low complexity" evidence="1">
    <location>
        <begin position="583"/>
        <end position="593"/>
    </location>
</feature>
<keyword evidence="3" id="KW-1185">Reference proteome</keyword>
<dbReference type="AlphaFoldDB" id="A0A150G5X8"/>
<accession>A0A150G5X8</accession>
<feature type="compositionally biased region" description="Low complexity" evidence="1">
    <location>
        <begin position="25"/>
        <end position="36"/>
    </location>
</feature>
<organism evidence="2 3">
    <name type="scientific">Gonium pectorale</name>
    <name type="common">Green alga</name>
    <dbReference type="NCBI Taxonomy" id="33097"/>
    <lineage>
        <taxon>Eukaryota</taxon>
        <taxon>Viridiplantae</taxon>
        <taxon>Chlorophyta</taxon>
        <taxon>core chlorophytes</taxon>
        <taxon>Chlorophyceae</taxon>
        <taxon>CS clade</taxon>
        <taxon>Chlamydomonadales</taxon>
        <taxon>Volvocaceae</taxon>
        <taxon>Gonium</taxon>
    </lineage>
</organism>
<evidence type="ECO:0000256" key="1">
    <source>
        <dbReference type="SAM" id="MobiDB-lite"/>
    </source>
</evidence>
<dbReference type="SUPFAM" id="SSF82199">
    <property type="entry name" value="SET domain"/>
    <property type="match status" value="1"/>
</dbReference>
<feature type="region of interest" description="Disordered" evidence="1">
    <location>
        <begin position="1"/>
        <end position="69"/>
    </location>
</feature>
<reference evidence="3" key="1">
    <citation type="journal article" date="2016" name="Nat. Commun.">
        <title>The Gonium pectorale genome demonstrates co-option of cell cycle regulation during the evolution of multicellularity.</title>
        <authorList>
            <person name="Hanschen E.R."/>
            <person name="Marriage T.N."/>
            <person name="Ferris P.J."/>
            <person name="Hamaji T."/>
            <person name="Toyoda A."/>
            <person name="Fujiyama A."/>
            <person name="Neme R."/>
            <person name="Noguchi H."/>
            <person name="Minakuchi Y."/>
            <person name="Suzuki M."/>
            <person name="Kawai-Toyooka H."/>
            <person name="Smith D.R."/>
            <person name="Sparks H."/>
            <person name="Anderson J."/>
            <person name="Bakaric R."/>
            <person name="Luria V."/>
            <person name="Karger A."/>
            <person name="Kirschner M.W."/>
            <person name="Durand P.M."/>
            <person name="Michod R.E."/>
            <person name="Nozaki H."/>
            <person name="Olson B.J."/>
        </authorList>
    </citation>
    <scope>NUCLEOTIDE SEQUENCE [LARGE SCALE GENOMIC DNA]</scope>
    <source>
        <strain evidence="3">NIES-2863</strain>
    </source>
</reference>
<feature type="compositionally biased region" description="Low complexity" evidence="1">
    <location>
        <begin position="329"/>
        <end position="346"/>
    </location>
</feature>
<dbReference type="PANTHER" id="PTHR13271:SF154">
    <property type="entry name" value="GRIP DOMAIN-CONTAINING PROTEIN"/>
    <property type="match status" value="1"/>
</dbReference>
<dbReference type="STRING" id="33097.A0A150G5X8"/>
<evidence type="ECO:0000313" key="2">
    <source>
        <dbReference type="EMBL" id="KXZ45173.1"/>
    </source>
</evidence>
<evidence type="ECO:0000313" key="3">
    <source>
        <dbReference type="Proteomes" id="UP000075714"/>
    </source>
</evidence>
<evidence type="ECO:0008006" key="4">
    <source>
        <dbReference type="Google" id="ProtNLM"/>
    </source>
</evidence>
<gene>
    <name evidence="2" type="ORF">GPECTOR_57g463</name>
</gene>
<protein>
    <recommendedName>
        <fullName evidence="4">SET domain-containing protein</fullName>
    </recommendedName>
</protein>
<comment type="caution">
    <text evidence="2">The sequence shown here is derived from an EMBL/GenBank/DDBJ whole genome shotgun (WGS) entry which is preliminary data.</text>
</comment>